<dbReference type="Proteomes" id="UP000485880">
    <property type="component" value="Unassembled WGS sequence"/>
</dbReference>
<name>A0A8B6M0Q0_METTU</name>
<protein>
    <submittedName>
        <fullName evidence="1">Uncharacterized protein</fullName>
    </submittedName>
</protein>
<comment type="caution">
    <text evidence="1">The sequence shown here is derived from an EMBL/GenBank/DDBJ whole genome shotgun (WGS) entry which is preliminary data.</text>
</comment>
<dbReference type="AlphaFoldDB" id="A0A8B6M0Q0"/>
<reference evidence="1 2" key="1">
    <citation type="submission" date="2019-05" db="EMBL/GenBank/DDBJ databases">
        <authorList>
            <person name="Farhan Ul Haque M."/>
        </authorList>
    </citation>
    <scope>NUCLEOTIDE SEQUENCE [LARGE SCALE GENOMIC DNA]</scope>
    <source>
        <strain evidence="1">2</strain>
    </source>
</reference>
<dbReference type="EMBL" id="CABFMQ020000002">
    <property type="protein sequence ID" value="VTZ48617.1"/>
    <property type="molecule type" value="Genomic_DNA"/>
</dbReference>
<evidence type="ECO:0000313" key="1">
    <source>
        <dbReference type="EMBL" id="VTZ48617.1"/>
    </source>
</evidence>
<proteinExistence type="predicted"/>
<evidence type="ECO:0000313" key="2">
    <source>
        <dbReference type="Proteomes" id="UP000485880"/>
    </source>
</evidence>
<keyword evidence="2" id="KW-1185">Reference proteome</keyword>
<accession>A0A8B6M0Q0</accession>
<gene>
    <name evidence="1" type="ORF">MPC4_100060</name>
</gene>
<sequence>MCHKNKKMALRSGDAPQPYLVVPFRAALENVNGQAGRAFGATLMPLCRLTPKQAHARRLL</sequence>
<organism evidence="1 2">
    <name type="scientific">Methylocella tundrae</name>
    <dbReference type="NCBI Taxonomy" id="227605"/>
    <lineage>
        <taxon>Bacteria</taxon>
        <taxon>Pseudomonadati</taxon>
        <taxon>Pseudomonadota</taxon>
        <taxon>Alphaproteobacteria</taxon>
        <taxon>Hyphomicrobiales</taxon>
        <taxon>Beijerinckiaceae</taxon>
        <taxon>Methylocella</taxon>
    </lineage>
</organism>